<keyword evidence="5" id="KW-1185">Reference proteome</keyword>
<dbReference type="Pfam" id="PF07228">
    <property type="entry name" value="SpoIIE"/>
    <property type="match status" value="1"/>
</dbReference>
<dbReference type="EMBL" id="CM000914">
    <property type="protein sequence ID" value="EFG04894.2"/>
    <property type="molecule type" value="Genomic_DNA"/>
</dbReference>
<evidence type="ECO:0000313" key="4">
    <source>
        <dbReference type="EMBL" id="EFG04894.2"/>
    </source>
</evidence>
<name>D5SLV1_STRCL</name>
<feature type="domain" description="PPM-type phosphatase" evidence="3">
    <location>
        <begin position="146"/>
        <end position="369"/>
    </location>
</feature>
<dbReference type="Proteomes" id="UP000002357">
    <property type="component" value="Plasmid pSCL4"/>
</dbReference>
<sequence>MLLTRHTPSGRDVAPGGPPSSGRLLISVAAVTVLVVVVGGLAHSLVWLIGFMVFLPAASSALCTVRQTIAVCVWTTLVVAGIALVWVDGGGSPLDRVLVLVLTGCLGTASVYACHRRIARENEMLRLRSVAGAMQRQFLRPFPLLTADVLVNGVYEPLHEDRLVGGDVYDVVESPWGTRILIGDVQGKGLAAVGAAFAVIGAFRTAARREAGLTAVVAALDAAVTGQNLYAERAGEDERFVTALVVTIGGPDEVQAVNCGHLPPHLLRAGSVTSPSLPTGVPLGLTALADEPARVGSFPFPPGTTLVLSTDGLMEARAADGTFYPVDERLERLADLAPDKLPGALYDDVRTFTGDHGQQDDIAVLTVHRPQHHPPR</sequence>
<dbReference type="PANTHER" id="PTHR43156">
    <property type="entry name" value="STAGE II SPORULATION PROTEIN E-RELATED"/>
    <property type="match status" value="1"/>
</dbReference>
<evidence type="ECO:0000256" key="1">
    <source>
        <dbReference type="ARBA" id="ARBA00022801"/>
    </source>
</evidence>
<feature type="transmembrane region" description="Helical" evidence="2">
    <location>
        <begin position="93"/>
        <end position="114"/>
    </location>
</feature>
<dbReference type="Gene3D" id="3.60.40.10">
    <property type="entry name" value="PPM-type phosphatase domain"/>
    <property type="match status" value="1"/>
</dbReference>
<keyword evidence="2" id="KW-0472">Membrane</keyword>
<feature type="transmembrane region" description="Helical" evidence="2">
    <location>
        <begin position="24"/>
        <end position="57"/>
    </location>
</feature>
<dbReference type="FunFam" id="3.60.40.10:FF:000058">
    <property type="entry name" value="Stage II sporulation protein E"/>
    <property type="match status" value="1"/>
</dbReference>
<keyword evidence="1" id="KW-0378">Hydrolase</keyword>
<dbReference type="OrthoDB" id="311904at2"/>
<proteinExistence type="predicted"/>
<feature type="transmembrane region" description="Helical" evidence="2">
    <location>
        <begin position="69"/>
        <end position="87"/>
    </location>
</feature>
<dbReference type="GO" id="GO:0016791">
    <property type="term" value="F:phosphatase activity"/>
    <property type="evidence" value="ECO:0007669"/>
    <property type="project" value="TreeGrafter"/>
</dbReference>
<protein>
    <submittedName>
        <fullName evidence="4">Putative membrane protein</fullName>
    </submittedName>
</protein>
<dbReference type="InterPro" id="IPR036457">
    <property type="entry name" value="PPM-type-like_dom_sf"/>
</dbReference>
<dbReference type="SUPFAM" id="SSF81606">
    <property type="entry name" value="PP2C-like"/>
    <property type="match status" value="1"/>
</dbReference>
<evidence type="ECO:0000256" key="2">
    <source>
        <dbReference type="SAM" id="Phobius"/>
    </source>
</evidence>
<organism evidence="4 5">
    <name type="scientific">Streptomyces clavuligerus</name>
    <dbReference type="NCBI Taxonomy" id="1901"/>
    <lineage>
        <taxon>Bacteria</taxon>
        <taxon>Bacillati</taxon>
        <taxon>Actinomycetota</taxon>
        <taxon>Actinomycetes</taxon>
        <taxon>Kitasatosporales</taxon>
        <taxon>Streptomycetaceae</taxon>
        <taxon>Streptomyces</taxon>
    </lineage>
</organism>
<dbReference type="RefSeq" id="WP_003963686.1">
    <property type="nucleotide sequence ID" value="NZ_CM000914.1"/>
</dbReference>
<gene>
    <name evidence="4" type="ORF">SCLAV_p1412</name>
</gene>
<geneLocation type="plasmid" evidence="4 5">
    <name>pSCL4</name>
</geneLocation>
<dbReference type="AlphaFoldDB" id="D5SLV1"/>
<dbReference type="InterPro" id="IPR052016">
    <property type="entry name" value="Bact_Sigma-Reg"/>
</dbReference>
<keyword evidence="2" id="KW-0812">Transmembrane</keyword>
<dbReference type="GeneID" id="93734473"/>
<keyword evidence="4" id="KW-0614">Plasmid</keyword>
<dbReference type="SMART" id="SM00331">
    <property type="entry name" value="PP2C_SIG"/>
    <property type="match status" value="1"/>
</dbReference>
<evidence type="ECO:0000259" key="3">
    <source>
        <dbReference type="SMART" id="SM00331"/>
    </source>
</evidence>
<accession>D5SLV1</accession>
<keyword evidence="2" id="KW-1133">Transmembrane helix</keyword>
<evidence type="ECO:0000313" key="5">
    <source>
        <dbReference type="Proteomes" id="UP000002357"/>
    </source>
</evidence>
<dbReference type="InterPro" id="IPR001932">
    <property type="entry name" value="PPM-type_phosphatase-like_dom"/>
</dbReference>
<reference evidence="4 5" key="1">
    <citation type="journal article" date="2010" name="Genome Biol. Evol.">
        <title>The sequence of a 1.8-mb bacterial linear plasmid reveals a rich evolutionary reservoir of secondary metabolic pathways.</title>
        <authorList>
            <person name="Medema M.H."/>
            <person name="Trefzer A."/>
            <person name="Kovalchuk A."/>
            <person name="van den Berg M."/>
            <person name="Mueller U."/>
            <person name="Heijne W."/>
            <person name="Wu L."/>
            <person name="Alam M.T."/>
            <person name="Ronning C.M."/>
            <person name="Nierman W.C."/>
            <person name="Bovenberg R.A.L."/>
            <person name="Breitling R."/>
            <person name="Takano E."/>
        </authorList>
    </citation>
    <scope>NUCLEOTIDE SEQUENCE [LARGE SCALE GENOMIC DNA]</scope>
    <source>
        <strain evidence="5">ATCC 27064 / DSM 738 / JCM 4710 / NBRC 13307 / NCIMB 12785 / NRRL 3585 / VKM Ac-602</strain>
        <plasmid evidence="4">pSCL4</plasmid>
    </source>
</reference>
<dbReference type="eggNOG" id="COG2208">
    <property type="taxonomic scope" value="Bacteria"/>
</dbReference>
<dbReference type="PANTHER" id="PTHR43156:SF2">
    <property type="entry name" value="STAGE II SPORULATION PROTEIN E"/>
    <property type="match status" value="1"/>
</dbReference>